<evidence type="ECO:0000256" key="1">
    <source>
        <dbReference type="ARBA" id="ARBA00022729"/>
    </source>
</evidence>
<dbReference type="Pfam" id="PF04294">
    <property type="entry name" value="VanW"/>
    <property type="match status" value="1"/>
</dbReference>
<proteinExistence type="predicted"/>
<sequence length="396" mass="45090">MINFALANQPSSSVQINAMTEEDIRHSLDLQIANWKSEPFYIKGPHTDIQIPLDYFQFDIDTTVSQFVNMHKRKWYELFLDKYSGTTSLIVSLDDRVDTLLDPYVYISKEDVKEQLIEHASVLKRSPLTIEENEVALRNMKRVAFGMEVIPNDVVQLGDLIQVLDEYTFHQGDVFSLLEFAEDENLTVDAYTLSFFASVLNTASLESSLAVLERHAQSTVVPYARPGIDVHIDKITPKDFKIYNTSEHPVVMKVKRSDNRLIVALHSFDEKNEYNFSLKEEVVPFKTIYRYSSELTGRQERVLREGSSGVHVTLFKTQQNGPFEQEERLGETFYAPINKIVEIAPDRGEAAEAEREQVEGNEGKESHEVDLDGEGQPLAPEGEKPLTDKAGRPVIQ</sequence>
<dbReference type="AlphaFoldDB" id="A0A8J7GA84"/>
<dbReference type="PROSITE" id="PS51109">
    <property type="entry name" value="G5"/>
    <property type="match status" value="1"/>
</dbReference>
<dbReference type="SMART" id="SM01208">
    <property type="entry name" value="G5"/>
    <property type="match status" value="1"/>
</dbReference>
<dbReference type="EMBL" id="JADKPV010000001">
    <property type="protein sequence ID" value="MBF4500835.1"/>
    <property type="molecule type" value="Genomic_DNA"/>
</dbReference>
<evidence type="ECO:0000313" key="4">
    <source>
        <dbReference type="EMBL" id="MBF4500835.1"/>
    </source>
</evidence>
<name>A0A8J7GA84_9BACL</name>
<feature type="compositionally biased region" description="Basic and acidic residues" evidence="2">
    <location>
        <begin position="346"/>
        <end position="370"/>
    </location>
</feature>
<feature type="region of interest" description="Disordered" evidence="2">
    <location>
        <begin position="346"/>
        <end position="396"/>
    </location>
</feature>
<evidence type="ECO:0000256" key="2">
    <source>
        <dbReference type="SAM" id="MobiDB-lite"/>
    </source>
</evidence>
<comment type="caution">
    <text evidence="4">The sequence shown here is derived from an EMBL/GenBank/DDBJ whole genome shotgun (WGS) entry which is preliminary data.</text>
</comment>
<reference evidence="4" key="1">
    <citation type="submission" date="2020-11" db="EMBL/GenBank/DDBJ databases">
        <title>Multidrug resistant novel bacterium Savagea serpentis sp. nov., isolated from the scats of a vine snake (Ahaetulla nasuta).</title>
        <authorList>
            <person name="Venkata Ramana V."/>
            <person name="Vikas Patil S."/>
            <person name="Yogita Lugani V."/>
        </authorList>
    </citation>
    <scope>NUCLEOTIDE SEQUENCE</scope>
    <source>
        <strain evidence="4">SN6</strain>
    </source>
</reference>
<feature type="domain" description="G5" evidence="3">
    <location>
        <begin position="268"/>
        <end position="347"/>
    </location>
</feature>
<dbReference type="Proteomes" id="UP000622653">
    <property type="component" value="Unassembled WGS sequence"/>
</dbReference>
<evidence type="ECO:0000313" key="5">
    <source>
        <dbReference type="Proteomes" id="UP000622653"/>
    </source>
</evidence>
<protein>
    <submittedName>
        <fullName evidence="4">VanW family protein</fullName>
    </submittedName>
</protein>
<dbReference type="Gene3D" id="2.20.230.10">
    <property type="entry name" value="Resuscitation-promoting factor rpfb"/>
    <property type="match status" value="1"/>
</dbReference>
<evidence type="ECO:0000259" key="3">
    <source>
        <dbReference type="PROSITE" id="PS51109"/>
    </source>
</evidence>
<gene>
    <name evidence="4" type="ORF">IRY55_05600</name>
</gene>
<keyword evidence="5" id="KW-1185">Reference proteome</keyword>
<dbReference type="RefSeq" id="WP_194562250.1">
    <property type="nucleotide sequence ID" value="NZ_JADKPV010000001.1"/>
</dbReference>
<organism evidence="4 5">
    <name type="scientific">Savagea serpentis</name>
    <dbReference type="NCBI Taxonomy" id="2785297"/>
    <lineage>
        <taxon>Bacteria</taxon>
        <taxon>Bacillati</taxon>
        <taxon>Bacillota</taxon>
        <taxon>Bacilli</taxon>
        <taxon>Bacillales</taxon>
        <taxon>Caryophanaceae</taxon>
        <taxon>Savagea</taxon>
    </lineage>
</organism>
<keyword evidence="1" id="KW-0732">Signal</keyword>
<dbReference type="InterPro" id="IPR011098">
    <property type="entry name" value="G5_dom"/>
</dbReference>
<accession>A0A8J7GA84</accession>
<feature type="compositionally biased region" description="Basic and acidic residues" evidence="2">
    <location>
        <begin position="381"/>
        <end position="396"/>
    </location>
</feature>
<dbReference type="Pfam" id="PF07501">
    <property type="entry name" value="G5"/>
    <property type="match status" value="1"/>
</dbReference>
<dbReference type="InterPro" id="IPR007391">
    <property type="entry name" value="Vancomycin_resist_VanW"/>
</dbReference>